<feature type="transmembrane region" description="Helical" evidence="2">
    <location>
        <begin position="167"/>
        <end position="192"/>
    </location>
</feature>
<evidence type="ECO:0000256" key="1">
    <source>
        <dbReference type="SAM" id="MobiDB-lite"/>
    </source>
</evidence>
<feature type="transmembrane region" description="Helical" evidence="2">
    <location>
        <begin position="58"/>
        <end position="83"/>
    </location>
</feature>
<proteinExistence type="predicted"/>
<dbReference type="EMBL" id="FRAP01000019">
    <property type="protein sequence ID" value="SHL14903.1"/>
    <property type="molecule type" value="Genomic_DNA"/>
</dbReference>
<keyword evidence="4" id="KW-1185">Reference proteome</keyword>
<accession>A0A1M6Y9S7</accession>
<sequence length="198" mass="20532">MTTPHDGPYPGPYARRDAHGAPPPVPGVYNPYREPITPRSSGLPPTPPTPAREPRPPLLLVALGLLALGALPWLVLGLALTFLPLNVQGAIDEGQLAGTPLETWSVQEITDVVRTGAMVTLALAVAHLVLVGLTFRGSRAARTALAALTIGFLLGLAFLTATSGSMVFAVLLVVPLIGTGLLLSRAVSAWFAGPRAGM</sequence>
<feature type="transmembrane region" description="Helical" evidence="2">
    <location>
        <begin position="143"/>
        <end position="161"/>
    </location>
</feature>
<feature type="region of interest" description="Disordered" evidence="1">
    <location>
        <begin position="1"/>
        <end position="52"/>
    </location>
</feature>
<dbReference type="AlphaFoldDB" id="A0A1M6Y9S7"/>
<organism evidence="3 4">
    <name type="scientific">Pseudonocardia thermophila</name>
    <dbReference type="NCBI Taxonomy" id="1848"/>
    <lineage>
        <taxon>Bacteria</taxon>
        <taxon>Bacillati</taxon>
        <taxon>Actinomycetota</taxon>
        <taxon>Actinomycetes</taxon>
        <taxon>Pseudonocardiales</taxon>
        <taxon>Pseudonocardiaceae</taxon>
        <taxon>Pseudonocardia</taxon>
    </lineage>
</organism>
<keyword evidence="2" id="KW-1133">Transmembrane helix</keyword>
<evidence type="ECO:0000256" key="2">
    <source>
        <dbReference type="SAM" id="Phobius"/>
    </source>
</evidence>
<feature type="transmembrane region" description="Helical" evidence="2">
    <location>
        <begin position="112"/>
        <end position="131"/>
    </location>
</feature>
<dbReference type="STRING" id="1848.SAMN05443637_11970"/>
<evidence type="ECO:0000313" key="3">
    <source>
        <dbReference type="EMBL" id="SHL14903.1"/>
    </source>
</evidence>
<evidence type="ECO:0000313" key="4">
    <source>
        <dbReference type="Proteomes" id="UP000184363"/>
    </source>
</evidence>
<keyword evidence="2" id="KW-0812">Transmembrane</keyword>
<gene>
    <name evidence="3" type="ORF">SAMN05443637_11970</name>
</gene>
<protein>
    <submittedName>
        <fullName evidence="3">Uncharacterized protein</fullName>
    </submittedName>
</protein>
<name>A0A1M6Y9S7_PSETH</name>
<reference evidence="3 4" key="1">
    <citation type="submission" date="2016-11" db="EMBL/GenBank/DDBJ databases">
        <authorList>
            <person name="Jaros S."/>
            <person name="Januszkiewicz K."/>
            <person name="Wedrychowicz H."/>
        </authorList>
    </citation>
    <scope>NUCLEOTIDE SEQUENCE [LARGE SCALE GENOMIC DNA]</scope>
    <source>
        <strain evidence="3 4">DSM 43832</strain>
    </source>
</reference>
<dbReference type="Proteomes" id="UP000184363">
    <property type="component" value="Unassembled WGS sequence"/>
</dbReference>
<dbReference type="RefSeq" id="WP_073459230.1">
    <property type="nucleotide sequence ID" value="NZ_CALGVN010000014.1"/>
</dbReference>
<keyword evidence="2" id="KW-0472">Membrane</keyword>